<proteinExistence type="predicted"/>
<keyword evidence="2" id="KW-1185">Reference proteome</keyword>
<dbReference type="KEGG" id="beq:BEWA_027330"/>
<dbReference type="AlphaFoldDB" id="L0AYD0"/>
<protein>
    <submittedName>
        <fullName evidence="1">Uncharacterized protein</fullName>
    </submittedName>
</protein>
<dbReference type="EMBL" id="CP001669">
    <property type="protein sequence ID" value="AFZ79884.1"/>
    <property type="molecule type" value="Genomic_DNA"/>
</dbReference>
<evidence type="ECO:0000313" key="2">
    <source>
        <dbReference type="Proteomes" id="UP000031512"/>
    </source>
</evidence>
<name>L0AYD0_THEEQ</name>
<dbReference type="VEuPathDB" id="PiroplasmaDB:BEWA_027330"/>
<dbReference type="GeneID" id="15806057"/>
<dbReference type="Proteomes" id="UP000031512">
    <property type="component" value="Chromosome 1"/>
</dbReference>
<organism evidence="1 2">
    <name type="scientific">Theileria equi strain WA</name>
    <dbReference type="NCBI Taxonomy" id="1537102"/>
    <lineage>
        <taxon>Eukaryota</taxon>
        <taxon>Sar</taxon>
        <taxon>Alveolata</taxon>
        <taxon>Apicomplexa</taxon>
        <taxon>Aconoidasida</taxon>
        <taxon>Piroplasmida</taxon>
        <taxon>Theileriidae</taxon>
        <taxon>Theileria</taxon>
    </lineage>
</organism>
<dbReference type="RefSeq" id="XP_004829550.1">
    <property type="nucleotide sequence ID" value="XM_004829493.1"/>
</dbReference>
<reference evidence="1 2" key="1">
    <citation type="journal article" date="2012" name="BMC Genomics">
        <title>Comparative genomic analysis and phylogenetic position of Theileria equi.</title>
        <authorList>
            <person name="Kappmeyer L.S."/>
            <person name="Thiagarajan M."/>
            <person name="Herndon D.R."/>
            <person name="Ramsay J.D."/>
            <person name="Caler E."/>
            <person name="Djikeng A."/>
            <person name="Gillespie J.J."/>
            <person name="Lau A.O."/>
            <person name="Roalson E.H."/>
            <person name="Silva J.C."/>
            <person name="Silva M.G."/>
            <person name="Suarez C.E."/>
            <person name="Ueti M.W."/>
            <person name="Nene V.M."/>
            <person name="Mealey R.H."/>
            <person name="Knowles D.P."/>
            <person name="Brayton K.A."/>
        </authorList>
    </citation>
    <scope>NUCLEOTIDE SEQUENCE [LARGE SCALE GENOMIC DNA]</scope>
    <source>
        <strain evidence="1 2">WA</strain>
    </source>
</reference>
<accession>L0AYD0</accession>
<sequence length="165" mass="18014">MTKETGGMFPNYTGYEHVSAIKGQDTFTVTSIVNGAQNVQQISDLPLRNVEKVTVYFSACNPTTPAMIYIHYKGLHGREDSKWLKNENGNGKWEDASQYIPIGDGNVMKETIENTLNAITNTLRLCLGSSEPGGVVERIGANASGYNNQGSYGEYVYSGEGSEDE</sequence>
<gene>
    <name evidence="1" type="ORF">BEWA_027330</name>
</gene>
<evidence type="ECO:0000313" key="1">
    <source>
        <dbReference type="EMBL" id="AFZ79884.1"/>
    </source>
</evidence>